<evidence type="ECO:0000256" key="1">
    <source>
        <dbReference type="ARBA" id="ARBA00022514"/>
    </source>
</evidence>
<dbReference type="GO" id="GO:0005615">
    <property type="term" value="C:extracellular space"/>
    <property type="evidence" value="ECO:0007669"/>
    <property type="project" value="UniProtKB-KW"/>
</dbReference>
<dbReference type="Pfam" id="PF00048">
    <property type="entry name" value="IL8"/>
    <property type="match status" value="1"/>
</dbReference>
<evidence type="ECO:0000259" key="3">
    <source>
        <dbReference type="Pfam" id="PF00048"/>
    </source>
</evidence>
<keyword evidence="2" id="KW-0732">Signal</keyword>
<feature type="signal peptide" evidence="2">
    <location>
        <begin position="1"/>
        <end position="31"/>
    </location>
</feature>
<feature type="domain" description="Chemokine interleukin-8-like" evidence="3">
    <location>
        <begin position="52"/>
        <end position="103"/>
    </location>
</feature>
<name>A0ABD1JG40_9TELE</name>
<dbReference type="AlphaFoldDB" id="A0ABD1JG40"/>
<keyword evidence="5" id="KW-1185">Reference proteome</keyword>
<dbReference type="InterPro" id="IPR036048">
    <property type="entry name" value="Interleukin_8-like_sf"/>
</dbReference>
<feature type="chain" id="PRO_5044893425" description="Chemokine interleukin-8-like domain-containing protein" evidence="2">
    <location>
        <begin position="32"/>
        <end position="116"/>
    </location>
</feature>
<dbReference type="Proteomes" id="UP001591681">
    <property type="component" value="Unassembled WGS sequence"/>
</dbReference>
<proteinExistence type="predicted"/>
<dbReference type="Gene3D" id="2.40.50.40">
    <property type="match status" value="1"/>
</dbReference>
<dbReference type="EMBL" id="JBHFQA010000016">
    <property type="protein sequence ID" value="KAL2085719.1"/>
    <property type="molecule type" value="Genomic_DNA"/>
</dbReference>
<evidence type="ECO:0000313" key="5">
    <source>
        <dbReference type="Proteomes" id="UP001591681"/>
    </source>
</evidence>
<evidence type="ECO:0000256" key="2">
    <source>
        <dbReference type="SAM" id="SignalP"/>
    </source>
</evidence>
<reference evidence="4 5" key="1">
    <citation type="submission" date="2024-09" db="EMBL/GenBank/DDBJ databases">
        <title>A chromosome-level genome assembly of Gray's grenadier anchovy, Coilia grayii.</title>
        <authorList>
            <person name="Fu Z."/>
        </authorList>
    </citation>
    <scope>NUCLEOTIDE SEQUENCE [LARGE SCALE GENOMIC DNA]</scope>
    <source>
        <strain evidence="4">G4</strain>
        <tissue evidence="4">Muscle</tissue>
    </source>
</reference>
<dbReference type="SUPFAM" id="SSF54117">
    <property type="entry name" value="Interleukin 8-like chemokines"/>
    <property type="match status" value="1"/>
</dbReference>
<sequence>MQSTLPGYRWTSLCLLATVLLTCISEQTVAAKQLMRSSPIAFGGAKHTTMICCHRTSPARIRTEINGCIIQSQSDACVAAVIFKTNGTYYCTSPNARWVKLKMLALAKNHKSCSPA</sequence>
<accession>A0ABD1JG40</accession>
<keyword evidence="1" id="KW-0202">Cytokine</keyword>
<protein>
    <recommendedName>
        <fullName evidence="3">Chemokine interleukin-8-like domain-containing protein</fullName>
    </recommendedName>
</protein>
<evidence type="ECO:0000313" key="4">
    <source>
        <dbReference type="EMBL" id="KAL2085719.1"/>
    </source>
</evidence>
<dbReference type="GO" id="GO:0005125">
    <property type="term" value="F:cytokine activity"/>
    <property type="evidence" value="ECO:0007669"/>
    <property type="project" value="UniProtKB-KW"/>
</dbReference>
<dbReference type="InterPro" id="IPR001811">
    <property type="entry name" value="Chemokine_IL8-like_dom"/>
</dbReference>
<organism evidence="4 5">
    <name type="scientific">Coilia grayii</name>
    <name type="common">Gray's grenadier anchovy</name>
    <dbReference type="NCBI Taxonomy" id="363190"/>
    <lineage>
        <taxon>Eukaryota</taxon>
        <taxon>Metazoa</taxon>
        <taxon>Chordata</taxon>
        <taxon>Craniata</taxon>
        <taxon>Vertebrata</taxon>
        <taxon>Euteleostomi</taxon>
        <taxon>Actinopterygii</taxon>
        <taxon>Neopterygii</taxon>
        <taxon>Teleostei</taxon>
        <taxon>Clupei</taxon>
        <taxon>Clupeiformes</taxon>
        <taxon>Clupeoidei</taxon>
        <taxon>Engraulidae</taxon>
        <taxon>Coilinae</taxon>
        <taxon>Coilia</taxon>
    </lineage>
</organism>
<comment type="caution">
    <text evidence="4">The sequence shown here is derived from an EMBL/GenBank/DDBJ whole genome shotgun (WGS) entry which is preliminary data.</text>
</comment>
<gene>
    <name evidence="4" type="ORF">ACEWY4_019039</name>
</gene>